<proteinExistence type="predicted"/>
<organism evidence="2 3">
    <name type="scientific">Methanolobus sediminis</name>
    <dbReference type="NCBI Taxonomy" id="3072978"/>
    <lineage>
        <taxon>Archaea</taxon>
        <taxon>Methanobacteriati</taxon>
        <taxon>Methanobacteriota</taxon>
        <taxon>Stenosarchaea group</taxon>
        <taxon>Methanomicrobia</taxon>
        <taxon>Methanosarcinales</taxon>
        <taxon>Methanosarcinaceae</taxon>
        <taxon>Methanolobus</taxon>
    </lineage>
</organism>
<accession>A0AA51YM20</accession>
<dbReference type="RefSeq" id="WP_309311301.1">
    <property type="nucleotide sequence ID" value="NZ_CP133592.1"/>
</dbReference>
<protein>
    <submittedName>
        <fullName evidence="2">Uncharacterized protein</fullName>
    </submittedName>
</protein>
<sequence>MIKIGKVIIITVVLFSLIISGCTDKESSTQEKNNLSSSADQNLSIADELLSQEMVGITDTEIQDMESNLAELEKMLNTTEQEEDINIEDI</sequence>
<dbReference type="PROSITE" id="PS51257">
    <property type="entry name" value="PROKAR_LIPOPROTEIN"/>
    <property type="match status" value="1"/>
</dbReference>
<keyword evidence="1" id="KW-0175">Coiled coil</keyword>
<gene>
    <name evidence="2" type="ORF">RE474_01905</name>
</gene>
<dbReference type="KEGG" id="mseb:RE474_01905"/>
<reference evidence="2 3" key="1">
    <citation type="submission" date="2023-08" db="EMBL/GenBank/DDBJ databases">
        <title>Methanolobus mangrovi sp. nov. and Methanolobus sediminis sp. nov, two novel methylotrophic methanogens isolated from mangrove sediments in China.</title>
        <authorList>
            <person name="Zhou J."/>
        </authorList>
    </citation>
    <scope>NUCLEOTIDE SEQUENCE [LARGE SCALE GENOMIC DNA]</scope>
    <source>
        <strain evidence="2 3">FTZ6</strain>
    </source>
</reference>
<keyword evidence="3" id="KW-1185">Reference proteome</keyword>
<evidence type="ECO:0000313" key="3">
    <source>
        <dbReference type="Proteomes" id="UP001182908"/>
    </source>
</evidence>
<dbReference type="AlphaFoldDB" id="A0AA51YM20"/>
<dbReference type="EMBL" id="CP133592">
    <property type="protein sequence ID" value="WMW25497.1"/>
    <property type="molecule type" value="Genomic_DNA"/>
</dbReference>
<evidence type="ECO:0000256" key="1">
    <source>
        <dbReference type="SAM" id="Coils"/>
    </source>
</evidence>
<dbReference type="Proteomes" id="UP001182908">
    <property type="component" value="Chromosome"/>
</dbReference>
<evidence type="ECO:0000313" key="2">
    <source>
        <dbReference type="EMBL" id="WMW25497.1"/>
    </source>
</evidence>
<feature type="coiled-coil region" evidence="1">
    <location>
        <begin position="55"/>
        <end position="82"/>
    </location>
</feature>
<dbReference type="GeneID" id="84231432"/>
<name>A0AA51YM20_9EURY</name>